<dbReference type="InterPro" id="IPR011042">
    <property type="entry name" value="6-blade_b-propeller_TolB-like"/>
</dbReference>
<proteinExistence type="predicted"/>
<dbReference type="Proteomes" id="UP000179099">
    <property type="component" value="Unassembled WGS sequence"/>
</dbReference>
<sequence>MIKIIFKMTKKKFFIIILVLFLLTSGALVVYNFFLKNGNAPAENETGFPENELNLKITAISHEKVLAPAIGEDNKTIKYYLEDSGRVSSLAFDGSNEESISGNSLPGLSEVIWSPDRKKVIGIFSTITPKKYFYDYRTKKSILLNESIKSIAWAPSSEKIAYQYETSDGLYNNIGVADPDGTSWRAVFQTRLTDLVVAWPAADKICFFNKPSSQTAGSLFAIDPDSGAFTKILSDLYGLDIKWSPDGQKMVYQTTDQNGKNLKLYVAYSDGSQQKEMPVQTLAEKCAWSFDNQSIYCAVPQQFSQYAIWPDDYNFNRVSLIDDFYIINTASLAKTKIAGSDTAQSFDAQNLILAPGNDYLLFINRKNRLLYNIELDF</sequence>
<dbReference type="Gene3D" id="2.120.10.30">
    <property type="entry name" value="TolB, C-terminal domain"/>
    <property type="match status" value="1"/>
</dbReference>
<accession>A0A1G2F7N0</accession>
<name>A0A1G2F7N0_9BACT</name>
<dbReference type="EMBL" id="MHMW01000028">
    <property type="protein sequence ID" value="OGZ33571.1"/>
    <property type="molecule type" value="Genomic_DNA"/>
</dbReference>
<dbReference type="STRING" id="1801992.A2Y98_01390"/>
<dbReference type="PANTHER" id="PTHR36842:SF1">
    <property type="entry name" value="PROTEIN TOLB"/>
    <property type="match status" value="1"/>
</dbReference>
<protein>
    <recommendedName>
        <fullName evidence="3">Dipeptidylpeptidase IV N-terminal domain-containing protein</fullName>
    </recommendedName>
</protein>
<reference evidence="1 2" key="1">
    <citation type="journal article" date="2016" name="Nat. Commun.">
        <title>Thousands of microbial genomes shed light on interconnected biogeochemical processes in an aquifer system.</title>
        <authorList>
            <person name="Anantharaman K."/>
            <person name="Brown C.T."/>
            <person name="Hug L.A."/>
            <person name="Sharon I."/>
            <person name="Castelle C.J."/>
            <person name="Probst A.J."/>
            <person name="Thomas B.C."/>
            <person name="Singh A."/>
            <person name="Wilkins M.J."/>
            <person name="Karaoz U."/>
            <person name="Brodie E.L."/>
            <person name="Williams K.H."/>
            <person name="Hubbard S.S."/>
            <person name="Banfield J.F."/>
        </authorList>
    </citation>
    <scope>NUCLEOTIDE SEQUENCE [LARGE SCALE GENOMIC DNA]</scope>
</reference>
<organism evidence="1 2">
    <name type="scientific">Candidatus Portnoybacteria bacterium RBG_19FT_COMBO_36_7</name>
    <dbReference type="NCBI Taxonomy" id="1801992"/>
    <lineage>
        <taxon>Bacteria</taxon>
        <taxon>Candidatus Portnoyibacteriota</taxon>
    </lineage>
</organism>
<gene>
    <name evidence="1" type="ORF">A2Y98_01390</name>
</gene>
<evidence type="ECO:0000313" key="2">
    <source>
        <dbReference type="Proteomes" id="UP000179099"/>
    </source>
</evidence>
<evidence type="ECO:0008006" key="3">
    <source>
        <dbReference type="Google" id="ProtNLM"/>
    </source>
</evidence>
<dbReference type="AlphaFoldDB" id="A0A1G2F7N0"/>
<comment type="caution">
    <text evidence="1">The sequence shown here is derived from an EMBL/GenBank/DDBJ whole genome shotgun (WGS) entry which is preliminary data.</text>
</comment>
<dbReference type="SUPFAM" id="SSF82171">
    <property type="entry name" value="DPP6 N-terminal domain-like"/>
    <property type="match status" value="1"/>
</dbReference>
<dbReference type="PANTHER" id="PTHR36842">
    <property type="entry name" value="PROTEIN TOLB HOMOLOG"/>
    <property type="match status" value="1"/>
</dbReference>
<evidence type="ECO:0000313" key="1">
    <source>
        <dbReference type="EMBL" id="OGZ33571.1"/>
    </source>
</evidence>